<name>A0A6J5LKR0_9CAUD</name>
<dbReference type="EMBL" id="LR796249">
    <property type="protein sequence ID" value="CAB4130853.1"/>
    <property type="molecule type" value="Genomic_DNA"/>
</dbReference>
<evidence type="ECO:0000313" key="2">
    <source>
        <dbReference type="EMBL" id="CAB4135178.1"/>
    </source>
</evidence>
<proteinExistence type="predicted"/>
<protein>
    <submittedName>
        <fullName evidence="2">ANK domain containing protein</fullName>
    </submittedName>
</protein>
<organism evidence="2">
    <name type="scientific">uncultured Caudovirales phage</name>
    <dbReference type="NCBI Taxonomy" id="2100421"/>
    <lineage>
        <taxon>Viruses</taxon>
        <taxon>Duplodnaviria</taxon>
        <taxon>Heunggongvirae</taxon>
        <taxon>Uroviricota</taxon>
        <taxon>Caudoviricetes</taxon>
        <taxon>Peduoviridae</taxon>
        <taxon>Maltschvirus</taxon>
        <taxon>Maltschvirus maltsch</taxon>
    </lineage>
</organism>
<dbReference type="InterPro" id="IPR036770">
    <property type="entry name" value="Ankyrin_rpt-contain_sf"/>
</dbReference>
<dbReference type="SUPFAM" id="SSF48403">
    <property type="entry name" value="Ankyrin repeat"/>
    <property type="match status" value="1"/>
</dbReference>
<dbReference type="EMBL" id="LR796294">
    <property type="protein sequence ID" value="CAB4135178.1"/>
    <property type="molecule type" value="Genomic_DNA"/>
</dbReference>
<evidence type="ECO:0000313" key="1">
    <source>
        <dbReference type="EMBL" id="CAB4130853.1"/>
    </source>
</evidence>
<gene>
    <name evidence="1" type="ORF">UFOVP127_28</name>
    <name evidence="2" type="ORF">UFOVP276_134</name>
</gene>
<reference evidence="2" key="1">
    <citation type="submission" date="2020-04" db="EMBL/GenBank/DDBJ databases">
        <authorList>
            <person name="Chiriac C."/>
            <person name="Salcher M."/>
            <person name="Ghai R."/>
            <person name="Kavagutti S V."/>
        </authorList>
    </citation>
    <scope>NUCLEOTIDE SEQUENCE</scope>
</reference>
<sequence length="150" mass="16222">MPTLTAVPTPTGPVAADSEKQDFLNQADLGDKTILSSADVTVVKDKGGETALHWLAIRKVVEILTKAEVSTVVDREGETPLHLLADKGVIDVLDHPDVATVKGYGGWTPLNRLTDSVSDPKDVGTLVKFLNKLAKDPENNMEILKKRELI</sequence>
<accession>A0A6J5LKR0</accession>
<dbReference type="Gene3D" id="1.25.40.20">
    <property type="entry name" value="Ankyrin repeat-containing domain"/>
    <property type="match status" value="1"/>
</dbReference>